<dbReference type="PIRSF" id="PIRSF001220">
    <property type="entry name" value="L-ASNase_gatD"/>
    <property type="match status" value="1"/>
</dbReference>
<dbReference type="STRING" id="1798540.A3B74_01235"/>
<dbReference type="InterPro" id="IPR036152">
    <property type="entry name" value="Asp/glu_Ase-like_sf"/>
</dbReference>
<evidence type="ECO:0000259" key="1">
    <source>
        <dbReference type="Pfam" id="PF00710"/>
    </source>
</evidence>
<dbReference type="EMBL" id="MHKB01000016">
    <property type="protein sequence ID" value="OGY78365.1"/>
    <property type="molecule type" value="Genomic_DNA"/>
</dbReference>
<dbReference type="SUPFAM" id="SSF53774">
    <property type="entry name" value="Glutaminase/Asparaginase"/>
    <property type="match status" value="1"/>
</dbReference>
<organism evidence="2 3">
    <name type="scientific">Candidatus Kerfeldbacteria bacterium RIFCSPHIGHO2_02_FULL_42_14</name>
    <dbReference type="NCBI Taxonomy" id="1798540"/>
    <lineage>
        <taxon>Bacteria</taxon>
        <taxon>Candidatus Kerfeldiibacteriota</taxon>
    </lineage>
</organism>
<dbReference type="PIRSF" id="PIRSF500176">
    <property type="entry name" value="L_ASNase"/>
    <property type="match status" value="1"/>
</dbReference>
<proteinExistence type="predicted"/>
<dbReference type="Pfam" id="PF00710">
    <property type="entry name" value="Asparaginase"/>
    <property type="match status" value="1"/>
</dbReference>
<evidence type="ECO:0000313" key="3">
    <source>
        <dbReference type="Proteomes" id="UP000177165"/>
    </source>
</evidence>
<dbReference type="Gene3D" id="3.40.50.1170">
    <property type="entry name" value="L-asparaginase, N-terminal domain"/>
    <property type="match status" value="1"/>
</dbReference>
<dbReference type="InterPro" id="IPR027474">
    <property type="entry name" value="L-asparaginase_N"/>
</dbReference>
<dbReference type="Proteomes" id="UP000177165">
    <property type="component" value="Unassembled WGS sequence"/>
</dbReference>
<dbReference type="InterPro" id="IPR027473">
    <property type="entry name" value="L-asparaginase_C"/>
</dbReference>
<comment type="caution">
    <text evidence="2">The sequence shown here is derived from an EMBL/GenBank/DDBJ whole genome shotgun (WGS) entry which is preliminary data.</text>
</comment>
<name>A0A1G2ANY8_9BACT</name>
<sequence>MGLQQKKIAVLFLDSLIREKKLTKPMVDAWLRHLSETEILAELNAEVIESAASGNMYETWRNVVRAVTKHYKHCDGFVIVHPQEHLLRGMHMIAFMLGQVGKPVVYTTTPLERDEKSTLAQNTAKTLDHYFFLGLEIHFLNALQYASFSVAGYTFVFGDTIFPALRTFAIPSDLNQKFDTLDKNYCGVVNMGVQLLVQPSLEDLEALPEVRPDIESHISIIDTLNLDVFIPTDVAGILVKADSGEQERKTIFRGLQQCVQQRIPTSVFLGNAPDVQDELKEIHNGYIIPLSGMIWETAISKWMWVLGQSKDPREIARLLWDNRAGEYKQ</sequence>
<dbReference type="InterPro" id="IPR006034">
    <property type="entry name" value="Asparaginase/glutaminase-like"/>
</dbReference>
<feature type="domain" description="L-asparaginase N-terminal" evidence="1">
    <location>
        <begin position="26"/>
        <end position="115"/>
    </location>
</feature>
<dbReference type="Gene3D" id="3.40.50.40">
    <property type="match status" value="1"/>
</dbReference>
<reference evidence="2 3" key="1">
    <citation type="journal article" date="2016" name="Nat. Commun.">
        <title>Thousands of microbial genomes shed light on interconnected biogeochemical processes in an aquifer system.</title>
        <authorList>
            <person name="Anantharaman K."/>
            <person name="Brown C.T."/>
            <person name="Hug L.A."/>
            <person name="Sharon I."/>
            <person name="Castelle C.J."/>
            <person name="Probst A.J."/>
            <person name="Thomas B.C."/>
            <person name="Singh A."/>
            <person name="Wilkins M.J."/>
            <person name="Karaoz U."/>
            <person name="Brodie E.L."/>
            <person name="Williams K.H."/>
            <person name="Hubbard S.S."/>
            <person name="Banfield J.F."/>
        </authorList>
    </citation>
    <scope>NUCLEOTIDE SEQUENCE [LARGE SCALE GENOMIC DNA]</scope>
</reference>
<gene>
    <name evidence="2" type="ORF">A3B74_01235</name>
</gene>
<accession>A0A1G2ANY8</accession>
<dbReference type="AlphaFoldDB" id="A0A1G2ANY8"/>
<evidence type="ECO:0000313" key="2">
    <source>
        <dbReference type="EMBL" id="OGY78365.1"/>
    </source>
</evidence>
<protein>
    <recommendedName>
        <fullName evidence="1">L-asparaginase N-terminal domain-containing protein</fullName>
    </recommendedName>
</protein>
<dbReference type="InterPro" id="IPR037152">
    <property type="entry name" value="L-asparaginase_N_sf"/>
</dbReference>